<dbReference type="Pfam" id="PF07690">
    <property type="entry name" value="MFS_1"/>
    <property type="match status" value="1"/>
</dbReference>
<evidence type="ECO:0000259" key="3">
    <source>
        <dbReference type="PROSITE" id="PS50850"/>
    </source>
</evidence>
<feature type="transmembrane region" description="Helical" evidence="2">
    <location>
        <begin position="111"/>
        <end position="132"/>
    </location>
</feature>
<dbReference type="CDD" id="cd17352">
    <property type="entry name" value="MFS_MCT_SLC16"/>
    <property type="match status" value="1"/>
</dbReference>
<feature type="domain" description="Major facilitator superfamily (MFS) profile" evidence="3">
    <location>
        <begin position="15"/>
        <end position="422"/>
    </location>
</feature>
<dbReference type="GO" id="GO:0016020">
    <property type="term" value="C:membrane"/>
    <property type="evidence" value="ECO:0007669"/>
    <property type="project" value="UniProtKB-SubCell"/>
</dbReference>
<dbReference type="InterPro" id="IPR050327">
    <property type="entry name" value="Proton-linked_MCT"/>
</dbReference>
<dbReference type="InterPro" id="IPR036259">
    <property type="entry name" value="MFS_trans_sf"/>
</dbReference>
<feature type="transmembrane region" description="Helical" evidence="2">
    <location>
        <begin position="12"/>
        <end position="29"/>
    </location>
</feature>
<dbReference type="PANTHER" id="PTHR11360">
    <property type="entry name" value="MONOCARBOXYLATE TRANSPORTER"/>
    <property type="match status" value="1"/>
</dbReference>
<evidence type="ECO:0000256" key="1">
    <source>
        <dbReference type="ARBA" id="ARBA00004141"/>
    </source>
</evidence>
<feature type="transmembrane region" description="Helical" evidence="2">
    <location>
        <begin position="49"/>
        <end position="73"/>
    </location>
</feature>
<feature type="transmembrane region" description="Helical" evidence="2">
    <location>
        <begin position="367"/>
        <end position="387"/>
    </location>
</feature>
<dbReference type="Gene3D" id="1.20.1250.20">
    <property type="entry name" value="MFS general substrate transporter like domains"/>
    <property type="match status" value="2"/>
</dbReference>
<dbReference type="EMBL" id="GEEE01019331">
    <property type="protein sequence ID" value="JAP43894.1"/>
    <property type="molecule type" value="Transcribed_RNA"/>
</dbReference>
<feature type="transmembrane region" description="Helical" evidence="2">
    <location>
        <begin position="306"/>
        <end position="324"/>
    </location>
</feature>
<feature type="transmembrane region" description="Helical" evidence="2">
    <location>
        <begin position="399"/>
        <end position="419"/>
    </location>
</feature>
<dbReference type="GO" id="GO:0008028">
    <property type="term" value="F:monocarboxylic acid transmembrane transporter activity"/>
    <property type="evidence" value="ECO:0007669"/>
    <property type="project" value="TreeGrafter"/>
</dbReference>
<evidence type="ECO:0000256" key="2">
    <source>
        <dbReference type="SAM" id="Phobius"/>
    </source>
</evidence>
<organism evidence="4">
    <name type="scientific">Schistocephalus solidus</name>
    <name type="common">Tapeworm</name>
    <dbReference type="NCBI Taxonomy" id="70667"/>
    <lineage>
        <taxon>Eukaryota</taxon>
        <taxon>Metazoa</taxon>
        <taxon>Spiralia</taxon>
        <taxon>Lophotrochozoa</taxon>
        <taxon>Platyhelminthes</taxon>
        <taxon>Cestoda</taxon>
        <taxon>Eucestoda</taxon>
        <taxon>Diphyllobothriidea</taxon>
        <taxon>Diphyllobothriidae</taxon>
        <taxon>Schistocephalus</taxon>
    </lineage>
</organism>
<dbReference type="AlphaFoldDB" id="A0A0X3PH48"/>
<feature type="transmembrane region" description="Helical" evidence="2">
    <location>
        <begin position="227"/>
        <end position="250"/>
    </location>
</feature>
<sequence>MEPKPYKDRGWAWVVVFGAFLIHFLTAGSEKAYSVWYVEILEKYSANATWAASIGAISASVRLILGPLAVALCKRFTVQSVVIAGGLINSFGLLISAFSENIYTILFGYGLVYGFGLTLIFTPALVICTTYFEKRRATALSLSLTGAGVGALTLPQLVVFLLKSYSYRGAMIIMSGVTLHYCISGALFFTPPNDGIVEDMQSKRTRVEKIRSDPGAGRRCGGLRTRFAFLDLLSDFWFTLFVSSFIFNMMGSGPVTMLIIHYTEDFGIEVNISVLLLAVEGGVQVFARGLSGVLFDLACVKSHRGVVWCCIIIASSAIVCLLSVAKSLPIMVVLMALRGLCLAVYISHQTLMTCDMCEKSSGLVPHAIGLTQFFKGVGILVGSAISGRIKDVSGYYEGAFIFLGVAQFFGSLMALTAIVHRKYACSRPAGVLGEADLDGAIHSLLLPPNGIDADLILEDENSQKVDVSTDCLSDGIGYSNPTFTQEEVFEKEHVHPCPI</sequence>
<reference evidence="4" key="1">
    <citation type="submission" date="2016-01" db="EMBL/GenBank/DDBJ databases">
        <title>Reference transcriptome for the parasite Schistocephalus solidus: insights into the molecular evolution of parasitism.</title>
        <authorList>
            <person name="Hebert F.O."/>
            <person name="Grambauer S."/>
            <person name="Barber I."/>
            <person name="Landry C.R."/>
            <person name="Aubin-Horth N."/>
        </authorList>
    </citation>
    <scope>NUCLEOTIDE SEQUENCE</scope>
</reference>
<keyword evidence="2" id="KW-0812">Transmembrane</keyword>
<feature type="transmembrane region" description="Helical" evidence="2">
    <location>
        <begin position="270"/>
        <end position="294"/>
    </location>
</feature>
<dbReference type="EMBL" id="GEEE01012585">
    <property type="protein sequence ID" value="JAP50640.1"/>
    <property type="molecule type" value="Transcribed_RNA"/>
</dbReference>
<feature type="transmembrane region" description="Helical" evidence="2">
    <location>
        <begin position="330"/>
        <end position="346"/>
    </location>
</feature>
<name>A0A0X3PH48_SCHSO</name>
<dbReference type="InterPro" id="IPR020846">
    <property type="entry name" value="MFS_dom"/>
</dbReference>
<keyword evidence="2" id="KW-0472">Membrane</keyword>
<feature type="transmembrane region" description="Helical" evidence="2">
    <location>
        <begin position="139"/>
        <end position="162"/>
    </location>
</feature>
<keyword evidence="2" id="KW-1133">Transmembrane helix</keyword>
<dbReference type="InterPro" id="IPR011701">
    <property type="entry name" value="MFS"/>
</dbReference>
<protein>
    <submittedName>
        <fullName evidence="4">Monocarboxylate transporter 12</fullName>
    </submittedName>
</protein>
<feature type="transmembrane region" description="Helical" evidence="2">
    <location>
        <begin position="80"/>
        <end position="99"/>
    </location>
</feature>
<gene>
    <name evidence="4" type="primary">MOT12</name>
    <name evidence="4" type="ORF">TR165790</name>
</gene>
<feature type="transmembrane region" description="Helical" evidence="2">
    <location>
        <begin position="168"/>
        <end position="190"/>
    </location>
</feature>
<comment type="subcellular location">
    <subcellularLocation>
        <location evidence="1">Membrane</location>
        <topology evidence="1">Multi-pass membrane protein</topology>
    </subcellularLocation>
</comment>
<dbReference type="PROSITE" id="PS50850">
    <property type="entry name" value="MFS"/>
    <property type="match status" value="1"/>
</dbReference>
<accession>A0A0X3PH48</accession>
<evidence type="ECO:0000313" key="4">
    <source>
        <dbReference type="EMBL" id="JAP50640.1"/>
    </source>
</evidence>
<proteinExistence type="predicted"/>
<dbReference type="PANTHER" id="PTHR11360:SF306">
    <property type="entry name" value="RE01051P"/>
    <property type="match status" value="1"/>
</dbReference>
<dbReference type="SUPFAM" id="SSF103473">
    <property type="entry name" value="MFS general substrate transporter"/>
    <property type="match status" value="1"/>
</dbReference>